<organism evidence="2">
    <name type="scientific">Perkinsus marinus (strain ATCC 50983 / TXsc)</name>
    <dbReference type="NCBI Taxonomy" id="423536"/>
    <lineage>
        <taxon>Eukaryota</taxon>
        <taxon>Sar</taxon>
        <taxon>Alveolata</taxon>
        <taxon>Perkinsozoa</taxon>
        <taxon>Perkinsea</taxon>
        <taxon>Perkinsida</taxon>
        <taxon>Perkinsidae</taxon>
        <taxon>Perkinsus</taxon>
    </lineage>
</organism>
<protein>
    <submittedName>
        <fullName evidence="1">Uncharacterized protein</fullName>
    </submittedName>
</protein>
<proteinExistence type="predicted"/>
<gene>
    <name evidence="1" type="ORF">Pmar_PMAR009834</name>
</gene>
<dbReference type="EMBL" id="GG676416">
    <property type="protein sequence ID" value="EER11620.1"/>
    <property type="molecule type" value="Genomic_DNA"/>
</dbReference>
<dbReference type="GeneID" id="9047035"/>
<accession>C5KV74</accession>
<dbReference type="RefSeq" id="XP_002779825.1">
    <property type="nucleotide sequence ID" value="XM_002779779.1"/>
</dbReference>
<dbReference type="Proteomes" id="UP000007800">
    <property type="component" value="Unassembled WGS sequence"/>
</dbReference>
<sequence>MINYLYNLSDSTSVVALFRKNRRVDVVLKHRKSPGKHPFEFEKKEEHGSVSMTVKIFDVVYFLARDGDSITFTRDAADKAILSVEPHHTSGSFKLRCGEDYLRHSQNILIFERAPPISATAEREETLWRARPVEGDVDFARLNELMNGFFQ</sequence>
<keyword evidence="2" id="KW-1185">Reference proteome</keyword>
<evidence type="ECO:0000313" key="1">
    <source>
        <dbReference type="EMBL" id="EER11620.1"/>
    </source>
</evidence>
<dbReference type="InParanoid" id="C5KV74"/>
<name>C5KV74_PERM5</name>
<dbReference type="AlphaFoldDB" id="C5KV74"/>
<evidence type="ECO:0000313" key="2">
    <source>
        <dbReference type="Proteomes" id="UP000007800"/>
    </source>
</evidence>
<reference evidence="1 2" key="1">
    <citation type="submission" date="2008-07" db="EMBL/GenBank/DDBJ databases">
        <authorList>
            <person name="El-Sayed N."/>
            <person name="Caler E."/>
            <person name="Inman J."/>
            <person name="Amedeo P."/>
            <person name="Hass B."/>
            <person name="Wortman J."/>
        </authorList>
    </citation>
    <scope>NUCLEOTIDE SEQUENCE [LARGE SCALE GENOMIC DNA]</scope>
    <source>
        <strain evidence="2">ATCC 50983 / TXsc</strain>
    </source>
</reference>